<feature type="region of interest" description="Disordered" evidence="1">
    <location>
        <begin position="294"/>
        <end position="321"/>
    </location>
</feature>
<sequence length="716" mass="81427">MVLYNGDRVCFKSLKTHQLRFGRVQTYVDEPATPPEELFSEHSISMDVLNRNLTKSLETKLMRIINPPQNTEAETTSEKTTPRLPGYASPMVKSKSNPDLRQDDSSNGSTWFSNLKRQIIWDDNRGETKVPRTDERFYKVVDRKFLVGQRVIYDGHCGKVTEIIPVATVRIMDEEDKQFPNKYKTPNLLTNIDVSQVRPMTSLFYGVNIEFMGWIGQISEVNRRITYKLEDGSRVSPTFHDSLIIREFVPSTSSSAKSSSSSSSKLFGYPFHPNSDLPYEGAEVTLTQSRLQQFRKEEEEDKENNENFAYSDSISSSSSNASGVPGDFIKAKVECVSIVSITVRWTGRLPAHLIKLCCADEKVKGKRVAFYSTSMPPTILRGEDLSFIQPLYIHPAMYFDKRGLCLCKMSSVGEETETVSERQWARELYKSLGKEKKGNDDHDEQASFNSSAVAVASSSQGKDSSTLEDDAAVGGVLGKRKRSCHDDAEEKNVREEREDVVVCKHFVRHMYKVIWEKKSQQQKKSDVKSYITPLPGRESSLYYGSELDPDLTQEHKLCLGLIHSHLYVVPKKGTWIDGKSWDYGVVTDKPSHNSVVVEWMKINWEDGSVNVASILKCELVEIDKHPTFNELHEGRTVVRTKRAESFKMAQDFRYGTVVSVHRFSLGQISVYCPVEQKVLELWPHMLELFVGMSMQELIARKLVGLRRNESSCPVEF</sequence>
<name>A0ABP1Q9Q3_9HEXA</name>
<accession>A0ABP1Q9Q3</accession>
<organism evidence="2 3">
    <name type="scientific">Orchesella dallaii</name>
    <dbReference type="NCBI Taxonomy" id="48710"/>
    <lineage>
        <taxon>Eukaryota</taxon>
        <taxon>Metazoa</taxon>
        <taxon>Ecdysozoa</taxon>
        <taxon>Arthropoda</taxon>
        <taxon>Hexapoda</taxon>
        <taxon>Collembola</taxon>
        <taxon>Entomobryomorpha</taxon>
        <taxon>Entomobryoidea</taxon>
        <taxon>Orchesellidae</taxon>
        <taxon>Orchesellinae</taxon>
        <taxon>Orchesella</taxon>
    </lineage>
</organism>
<comment type="caution">
    <text evidence="2">The sequence shown here is derived from an EMBL/GenBank/DDBJ whole genome shotgun (WGS) entry which is preliminary data.</text>
</comment>
<reference evidence="2 3" key="1">
    <citation type="submission" date="2024-08" db="EMBL/GenBank/DDBJ databases">
        <authorList>
            <person name="Cucini C."/>
            <person name="Frati F."/>
        </authorList>
    </citation>
    <scope>NUCLEOTIDE SEQUENCE [LARGE SCALE GENOMIC DNA]</scope>
</reference>
<dbReference type="Proteomes" id="UP001642540">
    <property type="component" value="Unassembled WGS sequence"/>
</dbReference>
<feature type="compositionally biased region" description="Low complexity" evidence="1">
    <location>
        <begin position="311"/>
        <end position="321"/>
    </location>
</feature>
<proteinExistence type="predicted"/>
<dbReference type="EMBL" id="CAXLJM020000024">
    <property type="protein sequence ID" value="CAL8091012.1"/>
    <property type="molecule type" value="Genomic_DNA"/>
</dbReference>
<protein>
    <submittedName>
        <fullName evidence="2">Uncharacterized protein</fullName>
    </submittedName>
</protein>
<gene>
    <name evidence="2" type="ORF">ODALV1_LOCUS7803</name>
</gene>
<evidence type="ECO:0000313" key="2">
    <source>
        <dbReference type="EMBL" id="CAL8091012.1"/>
    </source>
</evidence>
<keyword evidence="3" id="KW-1185">Reference proteome</keyword>
<evidence type="ECO:0000313" key="3">
    <source>
        <dbReference type="Proteomes" id="UP001642540"/>
    </source>
</evidence>
<feature type="region of interest" description="Disordered" evidence="1">
    <location>
        <begin position="435"/>
        <end position="471"/>
    </location>
</feature>
<feature type="compositionally biased region" description="Low complexity" evidence="1">
    <location>
        <begin position="446"/>
        <end position="459"/>
    </location>
</feature>
<feature type="region of interest" description="Disordered" evidence="1">
    <location>
        <begin position="66"/>
        <end position="108"/>
    </location>
</feature>
<evidence type="ECO:0000256" key="1">
    <source>
        <dbReference type="SAM" id="MobiDB-lite"/>
    </source>
</evidence>